<dbReference type="Proteomes" id="UP000237608">
    <property type="component" value="Unassembled WGS sequence"/>
</dbReference>
<organism evidence="2 3">
    <name type="scientific">Polaribacter gangjinensis</name>
    <dbReference type="NCBI Taxonomy" id="574710"/>
    <lineage>
        <taxon>Bacteria</taxon>
        <taxon>Pseudomonadati</taxon>
        <taxon>Bacteroidota</taxon>
        <taxon>Flavobacteriia</taxon>
        <taxon>Flavobacteriales</taxon>
        <taxon>Flavobacteriaceae</taxon>
    </lineage>
</organism>
<keyword evidence="3" id="KW-1185">Reference proteome</keyword>
<reference evidence="2 3" key="1">
    <citation type="submission" date="2016-12" db="EMBL/GenBank/DDBJ databases">
        <title>Trade-off between light-utilization and light-protection in marine flavobacteria.</title>
        <authorList>
            <person name="Kumagai Y."/>
            <person name="Yoshizawa S."/>
            <person name="Kogure K."/>
            <person name="Iwasaki W."/>
        </authorList>
    </citation>
    <scope>NUCLEOTIDE SEQUENCE [LARGE SCALE GENOMIC DNA]</scope>
    <source>
        <strain evidence="2 3">KCTC 22729</strain>
    </source>
</reference>
<dbReference type="OrthoDB" id="9848817at2"/>
<dbReference type="EMBL" id="MSCL01000001">
    <property type="protein sequence ID" value="PQJ74762.1"/>
    <property type="molecule type" value="Genomic_DNA"/>
</dbReference>
<comment type="caution">
    <text evidence="2">The sequence shown here is derived from an EMBL/GenBank/DDBJ whole genome shotgun (WGS) entry which is preliminary data.</text>
</comment>
<dbReference type="InterPro" id="IPR036895">
    <property type="entry name" value="Uracil-DNA_glycosylase-like_sf"/>
</dbReference>
<dbReference type="Gene3D" id="3.40.470.10">
    <property type="entry name" value="Uracil-DNA glycosylase-like domain"/>
    <property type="match status" value="1"/>
</dbReference>
<dbReference type="Pfam" id="PF03167">
    <property type="entry name" value="UDG"/>
    <property type="match status" value="1"/>
</dbReference>
<evidence type="ECO:0000313" key="2">
    <source>
        <dbReference type="EMBL" id="PQJ74762.1"/>
    </source>
</evidence>
<proteinExistence type="predicted"/>
<dbReference type="SUPFAM" id="SSF52141">
    <property type="entry name" value="Uracil-DNA glycosylase-like"/>
    <property type="match status" value="1"/>
</dbReference>
<evidence type="ECO:0000259" key="1">
    <source>
        <dbReference type="Pfam" id="PF03167"/>
    </source>
</evidence>
<dbReference type="InterPro" id="IPR005122">
    <property type="entry name" value="Uracil-DNA_glycosylase-like"/>
</dbReference>
<dbReference type="AlphaFoldDB" id="A0A2S7WBZ1"/>
<name>A0A2S7WBZ1_9FLAO</name>
<sequence length="214" mass="24260">MIICNKCSKFGLEYNNSNLNSPSDFIEGNLDAKVWIIGLNPKTNQNEIFDPSFDDLRNFKPSNHSYFKDFKKVSNKLYENWESKNSKIAHTDLVKCGSASFPPAHPVTSKKLSNKETNVIINNCFEHLKNQLLIHKPLLLICNGSYTSESIFNFFSPDDLSIKSIKSVGSYKSTFEGHTFTIVLSGFIGRIDDWSKRRLGLEIENAIDNLGIKL</sequence>
<protein>
    <recommendedName>
        <fullName evidence="1">Uracil-DNA glycosylase-like domain-containing protein</fullName>
    </recommendedName>
</protein>
<gene>
    <name evidence="2" type="ORF">BTO13_05620</name>
</gene>
<feature type="domain" description="Uracil-DNA glycosylase-like" evidence="1">
    <location>
        <begin position="27"/>
        <end position="154"/>
    </location>
</feature>
<evidence type="ECO:0000313" key="3">
    <source>
        <dbReference type="Proteomes" id="UP000237608"/>
    </source>
</evidence>
<accession>A0A2S7WBZ1</accession>
<dbReference type="RefSeq" id="WP_105045909.1">
    <property type="nucleotide sequence ID" value="NZ_CP150662.1"/>
</dbReference>